<dbReference type="InterPro" id="IPR013780">
    <property type="entry name" value="Glyco_hydro_b"/>
</dbReference>
<dbReference type="InterPro" id="IPR013783">
    <property type="entry name" value="Ig-like_fold"/>
</dbReference>
<dbReference type="PANTHER" id="PTHR10357">
    <property type="entry name" value="ALPHA-AMYLASE FAMILY MEMBER"/>
    <property type="match status" value="1"/>
</dbReference>
<evidence type="ECO:0000256" key="4">
    <source>
        <dbReference type="ARBA" id="ARBA00022729"/>
    </source>
</evidence>
<dbReference type="InterPro" id="IPR002909">
    <property type="entry name" value="IPT_dom"/>
</dbReference>
<feature type="domain" description="CBM20" evidence="8">
    <location>
        <begin position="600"/>
        <end position="704"/>
    </location>
</feature>
<evidence type="ECO:0000313" key="9">
    <source>
        <dbReference type="EMBL" id="GLX79205.1"/>
    </source>
</evidence>
<keyword evidence="5" id="KW-0106">Calcium</keyword>
<accession>A0ABQ6GWU7</accession>
<organism evidence="9 10">
    <name type="scientific">Thalassotalea insulae</name>
    <dbReference type="NCBI Taxonomy" id="2056778"/>
    <lineage>
        <taxon>Bacteria</taxon>
        <taxon>Pseudomonadati</taxon>
        <taxon>Pseudomonadota</taxon>
        <taxon>Gammaproteobacteria</taxon>
        <taxon>Alteromonadales</taxon>
        <taxon>Colwelliaceae</taxon>
        <taxon>Thalassotalea</taxon>
    </lineage>
</organism>
<evidence type="ECO:0000256" key="1">
    <source>
        <dbReference type="ARBA" id="ARBA00001913"/>
    </source>
</evidence>
<evidence type="ECO:0000256" key="7">
    <source>
        <dbReference type="SAM" id="SignalP"/>
    </source>
</evidence>
<dbReference type="SMART" id="SM01065">
    <property type="entry name" value="CBM_2"/>
    <property type="match status" value="1"/>
</dbReference>
<comment type="similarity">
    <text evidence="2 6">Belongs to the glycosyl hydrolase 13 family.</text>
</comment>
<dbReference type="InterPro" id="IPR006046">
    <property type="entry name" value="Alpha_amylase"/>
</dbReference>
<dbReference type="SUPFAM" id="SSF51011">
    <property type="entry name" value="Glycosyl hydrolase domain"/>
    <property type="match status" value="1"/>
</dbReference>
<evidence type="ECO:0000256" key="2">
    <source>
        <dbReference type="ARBA" id="ARBA00008061"/>
    </source>
</evidence>
<dbReference type="Gene3D" id="2.60.40.1180">
    <property type="entry name" value="Golgi alpha-mannosidase II"/>
    <property type="match status" value="1"/>
</dbReference>
<evidence type="ECO:0000256" key="3">
    <source>
        <dbReference type="ARBA" id="ARBA00022723"/>
    </source>
</evidence>
<dbReference type="InterPro" id="IPR002044">
    <property type="entry name" value="CBM20"/>
</dbReference>
<dbReference type="InterPro" id="IPR014756">
    <property type="entry name" value="Ig_E-set"/>
</dbReference>
<keyword evidence="10" id="KW-1185">Reference proteome</keyword>
<comment type="caution">
    <text evidence="9">The sequence shown here is derived from an EMBL/GenBank/DDBJ whole genome shotgun (WGS) entry which is preliminary data.</text>
</comment>
<keyword evidence="4 7" id="KW-0732">Signal</keyword>
<keyword evidence="3" id="KW-0479">Metal-binding</keyword>
<dbReference type="SUPFAM" id="SSF49452">
    <property type="entry name" value="Starch-binding domain-like"/>
    <property type="match status" value="1"/>
</dbReference>
<dbReference type="Gene3D" id="3.20.20.80">
    <property type="entry name" value="Glycosidases"/>
    <property type="match status" value="1"/>
</dbReference>
<dbReference type="Gene3D" id="2.60.40.10">
    <property type="entry name" value="Immunoglobulins"/>
    <property type="match status" value="2"/>
</dbReference>
<dbReference type="PROSITE" id="PS51166">
    <property type="entry name" value="CBM20"/>
    <property type="match status" value="1"/>
</dbReference>
<dbReference type="InterPro" id="IPR006047">
    <property type="entry name" value="GH13_cat_dom"/>
</dbReference>
<dbReference type="SMART" id="SM00632">
    <property type="entry name" value="Aamy_C"/>
    <property type="match status" value="1"/>
</dbReference>
<dbReference type="SUPFAM" id="SSF81296">
    <property type="entry name" value="E set domains"/>
    <property type="match status" value="1"/>
</dbReference>
<dbReference type="PRINTS" id="PR00110">
    <property type="entry name" value="ALPHAAMYLASE"/>
</dbReference>
<name>A0ABQ6GWU7_9GAMM</name>
<evidence type="ECO:0000259" key="8">
    <source>
        <dbReference type="PROSITE" id="PS51166"/>
    </source>
</evidence>
<dbReference type="Pfam" id="PF01833">
    <property type="entry name" value="TIG"/>
    <property type="match status" value="1"/>
</dbReference>
<dbReference type="SMART" id="SM00642">
    <property type="entry name" value="Aamy"/>
    <property type="match status" value="1"/>
</dbReference>
<dbReference type="InterPro" id="IPR006048">
    <property type="entry name" value="A-amylase/branching_C"/>
</dbReference>
<reference evidence="9 10" key="1">
    <citation type="submission" date="2023-03" db="EMBL/GenBank/DDBJ databases">
        <title>Draft genome sequence of Thalassotalea insulae KCTC 62186T.</title>
        <authorList>
            <person name="Sawabe T."/>
        </authorList>
    </citation>
    <scope>NUCLEOTIDE SEQUENCE [LARGE SCALE GENOMIC DNA]</scope>
    <source>
        <strain evidence="9 10">KCTC 62186</strain>
    </source>
</reference>
<dbReference type="RefSeq" id="WP_284245105.1">
    <property type="nucleotide sequence ID" value="NZ_BSST01000001.1"/>
</dbReference>
<dbReference type="Pfam" id="PF02806">
    <property type="entry name" value="Alpha-amylase_C"/>
    <property type="match status" value="1"/>
</dbReference>
<dbReference type="InterPro" id="IPR013784">
    <property type="entry name" value="Carb-bd-like_fold"/>
</dbReference>
<evidence type="ECO:0000313" key="10">
    <source>
        <dbReference type="Proteomes" id="UP001157186"/>
    </source>
</evidence>
<dbReference type="SUPFAM" id="SSF51445">
    <property type="entry name" value="(Trans)glycosidases"/>
    <property type="match status" value="1"/>
</dbReference>
<sequence>MKKNTLGYLAAMMSTVLSFQASAEADTSVNNKINYGTDVVYQIVTDRFVDGDTSNNPSGALYDSSCANLKKYCGGDWQGIIDKLNDGYFSEMGISALWISQPVENIYSVLNDTAGSTAYHGYWARDFKRTNPFFGSFADFDNLIQTAHSKGIKVIIDFAPNHTSPASESDTSYAENGKLYDNGVLVAAYTNDTDKVFHHNGGTDFSTIEDGIYRNLFDLADFNHQNTTLDAYLTDAIQLWLDKGIDGIRVDAVKHMPQHWQKKWMDSIYAHQSVFSFGEWFLSEGEVDPANHEFANESGMSLLDFRFAQKARQVFRNRTETMSDLHAMIADTDSAYNEVIDQVTFIDNHDMDRFHEPTANQRELEQALAFALTARGVPAIYYGSEQYMTGYGDPNNRGKMTSFDRTTTAYQLIKALAPLRKTNPALAYGDTEQRWLNDDVYVYERQFGDNVVLVAINRSETTSFSLNGLYTDMPAGTYTDVLSGLLNGESITVAADKSVSAITLSAGEVGVWQYTAPTNSVNLGHVGPMMARTGQQVTLDGRGFGGQMGQVMFGSQQATVVSWEDSQIVVNVPQVAAGQYDIKVVDSSNNASNSYDSFEVLDAPQVTVRFVIHDAGTDWGQNVYLVGNQDALGNWDTAKAIGPLYNQVMYSYPSWYFDVSVPANKAIEYKFIKSDGTNVTWENGSNHSFTSPVSGVTEVQVNWQ</sequence>
<protein>
    <submittedName>
        <fullName evidence="9">Cyclomaltodextrin glucanotransferase</fullName>
    </submittedName>
</protein>
<evidence type="ECO:0000256" key="6">
    <source>
        <dbReference type="RuleBase" id="RU003615"/>
    </source>
</evidence>
<dbReference type="Proteomes" id="UP001157186">
    <property type="component" value="Unassembled WGS sequence"/>
</dbReference>
<dbReference type="EMBL" id="BSST01000001">
    <property type="protein sequence ID" value="GLX79205.1"/>
    <property type="molecule type" value="Genomic_DNA"/>
</dbReference>
<feature type="chain" id="PRO_5046691947" evidence="7">
    <location>
        <begin position="24"/>
        <end position="704"/>
    </location>
</feature>
<dbReference type="CDD" id="cd00604">
    <property type="entry name" value="IPT_CGTD"/>
    <property type="match status" value="1"/>
</dbReference>
<proteinExistence type="inferred from homology"/>
<dbReference type="CDD" id="cd11320">
    <property type="entry name" value="AmyAc_AmyMalt_CGTase_like"/>
    <property type="match status" value="1"/>
</dbReference>
<dbReference type="PANTHER" id="PTHR10357:SF215">
    <property type="entry name" value="ALPHA-AMYLASE 1"/>
    <property type="match status" value="1"/>
</dbReference>
<dbReference type="InterPro" id="IPR017853">
    <property type="entry name" value="GH"/>
</dbReference>
<gene>
    <name evidence="9" type="primary">amyA</name>
    <name evidence="9" type="ORF">tinsulaeT_25450</name>
</gene>
<feature type="signal peptide" evidence="7">
    <location>
        <begin position="1"/>
        <end position="23"/>
    </location>
</feature>
<dbReference type="Pfam" id="PF00686">
    <property type="entry name" value="CBM_20"/>
    <property type="match status" value="1"/>
</dbReference>
<evidence type="ECO:0000256" key="5">
    <source>
        <dbReference type="ARBA" id="ARBA00022837"/>
    </source>
</evidence>
<comment type="cofactor">
    <cofactor evidence="1">
        <name>Ca(2+)</name>
        <dbReference type="ChEBI" id="CHEBI:29108"/>
    </cofactor>
</comment>
<dbReference type="InterPro" id="IPR031319">
    <property type="entry name" value="A-amylase_C"/>
</dbReference>
<dbReference type="Pfam" id="PF00128">
    <property type="entry name" value="Alpha-amylase"/>
    <property type="match status" value="1"/>
</dbReference>